<dbReference type="GO" id="GO:0005576">
    <property type="term" value="C:extracellular region"/>
    <property type="evidence" value="ECO:0007669"/>
    <property type="project" value="TreeGrafter"/>
</dbReference>
<evidence type="ECO:0000256" key="3">
    <source>
        <dbReference type="PIRSR" id="PIRSR633697-1"/>
    </source>
</evidence>
<dbReference type="SUPFAM" id="SSF55895">
    <property type="entry name" value="Ribonuclease Rh-like"/>
    <property type="match status" value="1"/>
</dbReference>
<dbReference type="CDD" id="cd01061">
    <property type="entry name" value="RNase_T2_euk"/>
    <property type="match status" value="1"/>
</dbReference>
<dbReference type="GO" id="GO:0003723">
    <property type="term" value="F:RNA binding"/>
    <property type="evidence" value="ECO:0007669"/>
    <property type="project" value="InterPro"/>
</dbReference>
<reference evidence="7" key="1">
    <citation type="journal article" date="2016" name="Nat. Commun.">
        <title>The Gonium pectorale genome demonstrates co-option of cell cycle regulation during the evolution of multicellularity.</title>
        <authorList>
            <person name="Hanschen E.R."/>
            <person name="Marriage T.N."/>
            <person name="Ferris P.J."/>
            <person name="Hamaji T."/>
            <person name="Toyoda A."/>
            <person name="Fujiyama A."/>
            <person name="Neme R."/>
            <person name="Noguchi H."/>
            <person name="Minakuchi Y."/>
            <person name="Suzuki M."/>
            <person name="Kawai-Toyooka H."/>
            <person name="Smith D.R."/>
            <person name="Sparks H."/>
            <person name="Anderson J."/>
            <person name="Bakaric R."/>
            <person name="Luria V."/>
            <person name="Karger A."/>
            <person name="Kirschner M.W."/>
            <person name="Durand P.M."/>
            <person name="Michod R.E."/>
            <person name="Nozaki H."/>
            <person name="Olson B.J."/>
        </authorList>
    </citation>
    <scope>NUCLEOTIDE SEQUENCE [LARGE SCALE GENOMIC DNA]</scope>
    <source>
        <strain evidence="7">NIES-2863</strain>
    </source>
</reference>
<keyword evidence="5" id="KW-0472">Membrane</keyword>
<dbReference type="GO" id="GO:0006401">
    <property type="term" value="P:RNA catabolic process"/>
    <property type="evidence" value="ECO:0007669"/>
    <property type="project" value="TreeGrafter"/>
</dbReference>
<sequence>MLARQWPGNYCSKHSCPLLHDHGFHFTIHGLWPNYNDGTYPQFCDKSLEFDEDKISDLEDELEEEWPSFMGTDGDFWDHEWSKHGTCALSLLPTEHKYFKTVLKLHWRYDLAAALRKADILPSRDRVYKAQELIDAVDDMYGVKPLVHCYGKALSEIWMCFDRNLQPFDCDRSHESNACRELTIPPLHPDTASQSHTGPGFDSALALGSARKLAQAGAEAGADAPAVSDGALVGLQLNTMLAEVASEAAAAEAAAAAQDAAVDATIGAAASGAASGAAEDAVDEVQNQMLRGGANAAEQVAAQEATLAQLQNSVDVTVPDAAAAASDADIVAASAALGQLLPFASADAAAAREVESWREAQLRAAMDAATLLAARAAAALAALRSRVAINHAAEDAVLAPNGGASSLRIGSSGFVWTSHLRDSRSGGQSMTVVSDGDGEATWAVGGVVLLRSGASAATSGVAVSSSGPVDGAASATPPPFTSWLLVAQLACVAVIAVSLTVLLGMAMAALFYSGSGGRRQGACQRQVLVTACGGVGNGKDLAEPLLLSGCASGKGCATRAAAAVEAMPFPGLVVAAVEAEAEATVNPLRAGLLFALPAGCHKQVAAATQRQ</sequence>
<dbReference type="InterPro" id="IPR036430">
    <property type="entry name" value="RNase_T2-like_sf"/>
</dbReference>
<keyword evidence="7" id="KW-1185">Reference proteome</keyword>
<dbReference type="PROSITE" id="PS00530">
    <property type="entry name" value="RNASE_T2_1"/>
    <property type="match status" value="1"/>
</dbReference>
<proteinExistence type="inferred from homology"/>
<evidence type="ECO:0000313" key="6">
    <source>
        <dbReference type="EMBL" id="KXZ54538.1"/>
    </source>
</evidence>
<feature type="active site" evidence="3">
    <location>
        <position position="84"/>
    </location>
</feature>
<organism evidence="6 7">
    <name type="scientific">Gonium pectorale</name>
    <name type="common">Green alga</name>
    <dbReference type="NCBI Taxonomy" id="33097"/>
    <lineage>
        <taxon>Eukaryota</taxon>
        <taxon>Viridiplantae</taxon>
        <taxon>Chlorophyta</taxon>
        <taxon>core chlorophytes</taxon>
        <taxon>Chlorophyceae</taxon>
        <taxon>CS clade</taxon>
        <taxon>Chlamydomonadales</taxon>
        <taxon>Volvocaceae</taxon>
        <taxon>Gonium</taxon>
    </lineage>
</organism>
<dbReference type="PANTHER" id="PTHR11240">
    <property type="entry name" value="RIBONUCLEASE T2"/>
    <property type="match status" value="1"/>
</dbReference>
<dbReference type="Pfam" id="PF00445">
    <property type="entry name" value="Ribonuclease_T2"/>
    <property type="match status" value="1"/>
</dbReference>
<dbReference type="InterPro" id="IPR018188">
    <property type="entry name" value="RNase_T2_His_AS_1"/>
</dbReference>
<dbReference type="GO" id="GO:0033897">
    <property type="term" value="F:ribonuclease T2 activity"/>
    <property type="evidence" value="ECO:0007669"/>
    <property type="project" value="InterPro"/>
</dbReference>
<dbReference type="InterPro" id="IPR001568">
    <property type="entry name" value="RNase_T2-like"/>
</dbReference>
<dbReference type="Proteomes" id="UP000075714">
    <property type="component" value="Unassembled WGS sequence"/>
</dbReference>
<evidence type="ECO:0000256" key="4">
    <source>
        <dbReference type="RuleBase" id="RU004328"/>
    </source>
</evidence>
<dbReference type="InterPro" id="IPR033130">
    <property type="entry name" value="RNase_T2_His_AS_2"/>
</dbReference>
<keyword evidence="5" id="KW-0812">Transmembrane</keyword>
<keyword evidence="2" id="KW-1015">Disulfide bond</keyword>
<dbReference type="AlphaFoldDB" id="A0A150GXX3"/>
<dbReference type="STRING" id="33097.A0A150GXX3"/>
<dbReference type="Gene3D" id="3.90.730.10">
    <property type="entry name" value="Ribonuclease T2-like"/>
    <property type="match status" value="1"/>
</dbReference>
<feature type="active site" evidence="3">
    <location>
        <position position="29"/>
    </location>
</feature>
<protein>
    <submittedName>
        <fullName evidence="6">Uncharacterized protein</fullName>
    </submittedName>
</protein>
<accession>A0A150GXX3</accession>
<comment type="similarity">
    <text evidence="1 4">Belongs to the RNase T2 family.</text>
</comment>
<dbReference type="EMBL" id="LSYV01000005">
    <property type="protein sequence ID" value="KXZ54538.1"/>
    <property type="molecule type" value="Genomic_DNA"/>
</dbReference>
<evidence type="ECO:0000313" key="7">
    <source>
        <dbReference type="Proteomes" id="UP000075714"/>
    </source>
</evidence>
<dbReference type="InterPro" id="IPR033697">
    <property type="entry name" value="Ribonuclease_T2_eukaryotic"/>
</dbReference>
<evidence type="ECO:0000256" key="1">
    <source>
        <dbReference type="ARBA" id="ARBA00007469"/>
    </source>
</evidence>
<feature type="transmembrane region" description="Helical" evidence="5">
    <location>
        <begin position="483"/>
        <end position="512"/>
    </location>
</feature>
<gene>
    <name evidence="6" type="ORF">GPECTOR_4g603</name>
</gene>
<name>A0A150GXX3_GONPE</name>
<evidence type="ECO:0000256" key="2">
    <source>
        <dbReference type="ARBA" id="ARBA00023157"/>
    </source>
</evidence>
<dbReference type="PROSITE" id="PS00531">
    <property type="entry name" value="RNASE_T2_2"/>
    <property type="match status" value="1"/>
</dbReference>
<keyword evidence="5" id="KW-1133">Transmembrane helix</keyword>
<comment type="caution">
    <text evidence="6">The sequence shown here is derived from an EMBL/GenBank/DDBJ whole genome shotgun (WGS) entry which is preliminary data.</text>
</comment>
<dbReference type="OrthoDB" id="435754at2759"/>
<dbReference type="PANTHER" id="PTHR11240:SF22">
    <property type="entry name" value="RIBONUCLEASE T2"/>
    <property type="match status" value="1"/>
</dbReference>
<feature type="active site" evidence="3">
    <location>
        <position position="80"/>
    </location>
</feature>
<evidence type="ECO:0000256" key="5">
    <source>
        <dbReference type="SAM" id="Phobius"/>
    </source>
</evidence>